<dbReference type="InterPro" id="IPR005119">
    <property type="entry name" value="LysR_subst-bd"/>
</dbReference>
<evidence type="ECO:0000256" key="3">
    <source>
        <dbReference type="ARBA" id="ARBA00023125"/>
    </source>
</evidence>
<dbReference type="InterPro" id="IPR000847">
    <property type="entry name" value="LysR_HTH_N"/>
</dbReference>
<evidence type="ECO:0000256" key="2">
    <source>
        <dbReference type="ARBA" id="ARBA00023015"/>
    </source>
</evidence>
<keyword evidence="3" id="KW-0238">DNA-binding</keyword>
<dbReference type="InterPro" id="IPR036390">
    <property type="entry name" value="WH_DNA-bd_sf"/>
</dbReference>
<keyword evidence="2" id="KW-0805">Transcription regulation</keyword>
<dbReference type="InterPro" id="IPR050389">
    <property type="entry name" value="LysR-type_TF"/>
</dbReference>
<evidence type="ECO:0000313" key="7">
    <source>
        <dbReference type="Proteomes" id="UP001141259"/>
    </source>
</evidence>
<accession>A0A9X3A1D9</accession>
<feature type="domain" description="HTH lysR-type" evidence="5">
    <location>
        <begin position="1"/>
        <end position="58"/>
    </location>
</feature>
<dbReference type="PANTHER" id="PTHR30118:SF15">
    <property type="entry name" value="TRANSCRIPTIONAL REGULATORY PROTEIN"/>
    <property type="match status" value="1"/>
</dbReference>
<protein>
    <submittedName>
        <fullName evidence="6">LysR family transcriptional regulator</fullName>
    </submittedName>
</protein>
<dbReference type="EMBL" id="JANYMP010000005">
    <property type="protein sequence ID" value="MCS7477898.1"/>
    <property type="molecule type" value="Genomic_DNA"/>
</dbReference>
<dbReference type="PANTHER" id="PTHR30118">
    <property type="entry name" value="HTH-TYPE TRANSCRIPTIONAL REGULATOR LEUO-RELATED"/>
    <property type="match status" value="1"/>
</dbReference>
<dbReference type="Proteomes" id="UP001141259">
    <property type="component" value="Unassembled WGS sequence"/>
</dbReference>
<evidence type="ECO:0000313" key="6">
    <source>
        <dbReference type="EMBL" id="MCS7477898.1"/>
    </source>
</evidence>
<dbReference type="InterPro" id="IPR036388">
    <property type="entry name" value="WH-like_DNA-bd_sf"/>
</dbReference>
<evidence type="ECO:0000256" key="4">
    <source>
        <dbReference type="ARBA" id="ARBA00023163"/>
    </source>
</evidence>
<evidence type="ECO:0000256" key="1">
    <source>
        <dbReference type="ARBA" id="ARBA00009437"/>
    </source>
</evidence>
<proteinExistence type="inferred from homology"/>
<comment type="caution">
    <text evidence="6">The sequence shown here is derived from an EMBL/GenBank/DDBJ whole genome shotgun (WGS) entry which is preliminary data.</text>
</comment>
<dbReference type="GO" id="GO:0003677">
    <property type="term" value="F:DNA binding"/>
    <property type="evidence" value="ECO:0007669"/>
    <property type="project" value="UniProtKB-KW"/>
</dbReference>
<name>A0A9X3A1D9_9PSEU</name>
<sequence>MDMNLLVALDALLTENSVTAAAERLHTSAPTMSRTLARLRRILDDPLLVRAGRDLVPTPRALELRGEVRAVTERARALFAPAPAADPASIVRTFDLQISDLFATTVMAQLITDVRTQAPGITLRFRPDTLEDTPALREGLVDLEVGVLGRADPEIRDEALVTESLVGVVRATHPLVSGRAVTARRFAAADHVAVSRRGRPRGPIDEVLADLGLHRRVTAVVPTYAASLFLARETDVVCVAPATTGRETLDVLGLRTFALPFELPPLVLGMAWHPRNDRDRTHGWLRERVRHVFTERA</sequence>
<keyword evidence="7" id="KW-1185">Reference proteome</keyword>
<organism evidence="6 7">
    <name type="scientific">Umezawaea endophytica</name>
    <dbReference type="NCBI Taxonomy" id="1654476"/>
    <lineage>
        <taxon>Bacteria</taxon>
        <taxon>Bacillati</taxon>
        <taxon>Actinomycetota</taxon>
        <taxon>Actinomycetes</taxon>
        <taxon>Pseudonocardiales</taxon>
        <taxon>Pseudonocardiaceae</taxon>
        <taxon>Umezawaea</taxon>
    </lineage>
</organism>
<dbReference type="Pfam" id="PF00126">
    <property type="entry name" value="HTH_1"/>
    <property type="match status" value="1"/>
</dbReference>
<dbReference type="Pfam" id="PF03466">
    <property type="entry name" value="LysR_substrate"/>
    <property type="match status" value="1"/>
</dbReference>
<dbReference type="GO" id="GO:0003700">
    <property type="term" value="F:DNA-binding transcription factor activity"/>
    <property type="evidence" value="ECO:0007669"/>
    <property type="project" value="InterPro"/>
</dbReference>
<dbReference type="AlphaFoldDB" id="A0A9X3A1D9"/>
<dbReference type="PROSITE" id="PS50931">
    <property type="entry name" value="HTH_LYSR"/>
    <property type="match status" value="1"/>
</dbReference>
<comment type="similarity">
    <text evidence="1">Belongs to the LysR transcriptional regulatory family.</text>
</comment>
<evidence type="ECO:0000259" key="5">
    <source>
        <dbReference type="PROSITE" id="PS50931"/>
    </source>
</evidence>
<dbReference type="Gene3D" id="3.40.190.10">
    <property type="entry name" value="Periplasmic binding protein-like II"/>
    <property type="match status" value="2"/>
</dbReference>
<dbReference type="SUPFAM" id="SSF46785">
    <property type="entry name" value="Winged helix' DNA-binding domain"/>
    <property type="match status" value="1"/>
</dbReference>
<reference evidence="6" key="1">
    <citation type="submission" date="2022-08" db="EMBL/GenBank/DDBJ databases">
        <authorList>
            <person name="Tistechok S."/>
            <person name="Samborskyy M."/>
            <person name="Roman I."/>
        </authorList>
    </citation>
    <scope>NUCLEOTIDE SEQUENCE</scope>
    <source>
        <strain evidence="6">DSM 103496</strain>
    </source>
</reference>
<dbReference type="CDD" id="cd08460">
    <property type="entry name" value="PBP2_DntR_like_1"/>
    <property type="match status" value="1"/>
</dbReference>
<gene>
    <name evidence="6" type="ORF">NZH93_13625</name>
</gene>
<dbReference type="Gene3D" id="1.10.10.10">
    <property type="entry name" value="Winged helix-like DNA-binding domain superfamily/Winged helix DNA-binding domain"/>
    <property type="match status" value="1"/>
</dbReference>
<keyword evidence="4" id="KW-0804">Transcription</keyword>
<dbReference type="SUPFAM" id="SSF53850">
    <property type="entry name" value="Periplasmic binding protein-like II"/>
    <property type="match status" value="1"/>
</dbReference>